<keyword evidence="3" id="KW-0847">Vitamin C</keyword>
<dbReference type="Pfam" id="PF08336">
    <property type="entry name" value="P4Ha_N"/>
    <property type="match status" value="1"/>
</dbReference>
<dbReference type="InterPro" id="IPR045054">
    <property type="entry name" value="P4HA-like"/>
</dbReference>
<dbReference type="FunFam" id="1.25.40.10:FF:000006">
    <property type="entry name" value="Prolyl 4-hydroxylase subunit alpha 2"/>
    <property type="match status" value="1"/>
</dbReference>
<dbReference type="Gene3D" id="6.10.140.1460">
    <property type="match status" value="1"/>
</dbReference>
<dbReference type="eggNOG" id="KOG1591">
    <property type="taxonomic scope" value="Eukaryota"/>
</dbReference>
<dbReference type="Gene3D" id="2.60.120.620">
    <property type="entry name" value="q2cbj1_9rhob like domain"/>
    <property type="match status" value="1"/>
</dbReference>
<dbReference type="GO" id="GO:0031418">
    <property type="term" value="F:L-ascorbic acid binding"/>
    <property type="evidence" value="ECO:0007669"/>
    <property type="project" value="UniProtKB-KW"/>
</dbReference>
<dbReference type="Proteomes" id="UP000001593">
    <property type="component" value="Unassembled WGS sequence"/>
</dbReference>
<dbReference type="AlphaFoldDB" id="A7SJ23"/>
<dbReference type="HOGENOM" id="CLU_024155_1_0_1"/>
<evidence type="ECO:0000256" key="5">
    <source>
        <dbReference type="ARBA" id="ARBA00023002"/>
    </source>
</evidence>
<protein>
    <recommendedName>
        <fullName evidence="8">Prolyl 4-hydroxylase alpha subunit domain-containing protein</fullName>
    </recommendedName>
</protein>
<keyword evidence="7" id="KW-0732">Signal</keyword>
<comment type="cofactor">
    <cofactor evidence="1">
        <name>L-ascorbate</name>
        <dbReference type="ChEBI" id="CHEBI:38290"/>
    </cofactor>
</comment>
<reference evidence="9 10" key="1">
    <citation type="journal article" date="2007" name="Science">
        <title>Sea anemone genome reveals ancestral eumetazoan gene repertoire and genomic organization.</title>
        <authorList>
            <person name="Putnam N.H."/>
            <person name="Srivastava M."/>
            <person name="Hellsten U."/>
            <person name="Dirks B."/>
            <person name="Chapman J."/>
            <person name="Salamov A."/>
            <person name="Terry A."/>
            <person name="Shapiro H."/>
            <person name="Lindquist E."/>
            <person name="Kapitonov V.V."/>
            <person name="Jurka J."/>
            <person name="Genikhovich G."/>
            <person name="Grigoriev I.V."/>
            <person name="Lucas S.M."/>
            <person name="Steele R.E."/>
            <person name="Finnerty J.R."/>
            <person name="Technau U."/>
            <person name="Martindale M.Q."/>
            <person name="Rokhsar D.S."/>
        </authorList>
    </citation>
    <scope>NUCLEOTIDE SEQUENCE [LARGE SCALE GENOMIC DNA]</scope>
    <source>
        <strain evidence="10">CH2 X CH6</strain>
    </source>
</reference>
<evidence type="ECO:0000259" key="8">
    <source>
        <dbReference type="SMART" id="SM00702"/>
    </source>
</evidence>
<keyword evidence="6" id="KW-0408">Iron</keyword>
<proteinExistence type="predicted"/>
<accession>A7SJ23</accession>
<dbReference type="SMART" id="SM00702">
    <property type="entry name" value="P4Hc"/>
    <property type="match status" value="1"/>
</dbReference>
<feature type="non-terminal residue" evidence="9">
    <location>
        <position position="1"/>
    </location>
</feature>
<dbReference type="SUPFAM" id="SSF48452">
    <property type="entry name" value="TPR-like"/>
    <property type="match status" value="1"/>
</dbReference>
<evidence type="ECO:0000256" key="3">
    <source>
        <dbReference type="ARBA" id="ARBA00022896"/>
    </source>
</evidence>
<dbReference type="GO" id="GO:0005506">
    <property type="term" value="F:iron ion binding"/>
    <property type="evidence" value="ECO:0007669"/>
    <property type="project" value="InterPro"/>
</dbReference>
<keyword evidence="4" id="KW-0223">Dioxygenase</keyword>
<evidence type="ECO:0000313" key="10">
    <source>
        <dbReference type="Proteomes" id="UP000001593"/>
    </source>
</evidence>
<evidence type="ECO:0000256" key="6">
    <source>
        <dbReference type="ARBA" id="ARBA00023004"/>
    </source>
</evidence>
<organism evidence="9 10">
    <name type="scientific">Nematostella vectensis</name>
    <name type="common">Starlet sea anemone</name>
    <dbReference type="NCBI Taxonomy" id="45351"/>
    <lineage>
        <taxon>Eukaryota</taxon>
        <taxon>Metazoa</taxon>
        <taxon>Cnidaria</taxon>
        <taxon>Anthozoa</taxon>
        <taxon>Hexacorallia</taxon>
        <taxon>Actiniaria</taxon>
        <taxon>Edwardsiidae</taxon>
        <taxon>Nematostella</taxon>
    </lineage>
</organism>
<dbReference type="STRING" id="45351.A7SJ23"/>
<evidence type="ECO:0000256" key="1">
    <source>
        <dbReference type="ARBA" id="ARBA00001961"/>
    </source>
</evidence>
<dbReference type="Gene3D" id="1.25.40.10">
    <property type="entry name" value="Tetratricopeptide repeat domain"/>
    <property type="match status" value="1"/>
</dbReference>
<dbReference type="PANTHER" id="PTHR10869">
    <property type="entry name" value="PROLYL 4-HYDROXYLASE ALPHA SUBUNIT"/>
    <property type="match status" value="1"/>
</dbReference>
<keyword evidence="5" id="KW-0560">Oxidoreductase</keyword>
<gene>
    <name evidence="9" type="ORF">NEMVEDRAFT_v1g120164</name>
</gene>
<keyword evidence="2" id="KW-0479">Metal-binding</keyword>
<dbReference type="PhylomeDB" id="A7SJ23"/>
<dbReference type="GO" id="GO:0005783">
    <property type="term" value="C:endoplasmic reticulum"/>
    <property type="evidence" value="ECO:0000318"/>
    <property type="project" value="GO_Central"/>
</dbReference>
<dbReference type="OMA" id="CGNKWVA"/>
<dbReference type="InterPro" id="IPR011990">
    <property type="entry name" value="TPR-like_helical_dom_sf"/>
</dbReference>
<evidence type="ECO:0000256" key="2">
    <source>
        <dbReference type="ARBA" id="ARBA00022723"/>
    </source>
</evidence>
<dbReference type="InParanoid" id="A7SJ23"/>
<dbReference type="InterPro" id="IPR013547">
    <property type="entry name" value="P4H_N"/>
</dbReference>
<dbReference type="InterPro" id="IPR006620">
    <property type="entry name" value="Pro_4_hyd_alph"/>
</dbReference>
<evidence type="ECO:0000313" key="9">
    <source>
        <dbReference type="EMBL" id="EDO36288.1"/>
    </source>
</evidence>
<dbReference type="FunFam" id="2.60.120.620:FF:000046">
    <property type="entry name" value="Predicted protein"/>
    <property type="match status" value="1"/>
</dbReference>
<sequence length="478" mass="54149">MLKFLALSTLYHLLISISKGNSYVFDSLSHLKDLVQLETELGDRLKTYVEKQHENFETLKEFAALVRESNNLVKIHGTDYLNNPVNQFAIIKRFFKGWKQVESLLTEGDEYTALLDSLEANKKRFPSDDGNDLMGAIAAIFRIQHTYNITAQTFVNGKLPGCPAASKLTADDCFELGTAAYGSEQYTRAREWLEEADRILKEEHQETATSRIEVLEYLSWLQYATGDTKAALNSSLELLRIDPRHKSVRESIEHYSKAVKHGEPELSYPQIKANEQRLNIEYFVNSDYSKLCRGEPIKVRHFQVMSAKSYHCWYDNRGDARLLLKPNKVEQVNDDPRVVIFRGLVTDRETARIKQIASPMLNRATVYNIDTGVLEYADYRVSKSAWLEDHLDETIATVNKRIAMVTGLDVQTAEKLQIANYGMGGQYEQHTDHGEPDSPLANDPLGNRIATLLIYLNDVALGGATVFLKAGVHVPPTK</sequence>
<feature type="signal peptide" evidence="7">
    <location>
        <begin position="1"/>
        <end position="20"/>
    </location>
</feature>
<keyword evidence="10" id="KW-1185">Reference proteome</keyword>
<feature type="chain" id="PRO_5002712811" description="Prolyl 4-hydroxylase alpha subunit domain-containing protein" evidence="7">
    <location>
        <begin position="21"/>
        <end position="478"/>
    </location>
</feature>
<dbReference type="GO" id="GO:0004656">
    <property type="term" value="F:procollagen-proline 4-dioxygenase activity"/>
    <property type="evidence" value="ECO:0000318"/>
    <property type="project" value="GO_Central"/>
</dbReference>
<dbReference type="Pfam" id="PF23558">
    <property type="entry name" value="TPR_P4H"/>
    <property type="match status" value="1"/>
</dbReference>
<dbReference type="PANTHER" id="PTHR10869:SF244">
    <property type="entry name" value="PROLYL 4-HYDROXYLASE SUBUNIT ALPHA-2"/>
    <property type="match status" value="1"/>
</dbReference>
<dbReference type="EMBL" id="DS469674">
    <property type="protein sequence ID" value="EDO36288.1"/>
    <property type="molecule type" value="Genomic_DNA"/>
</dbReference>
<evidence type="ECO:0000256" key="4">
    <source>
        <dbReference type="ARBA" id="ARBA00022964"/>
    </source>
</evidence>
<name>A7SJ23_NEMVE</name>
<evidence type="ECO:0000256" key="7">
    <source>
        <dbReference type="SAM" id="SignalP"/>
    </source>
</evidence>
<feature type="domain" description="Prolyl 4-hydroxylase alpha subunit" evidence="8">
    <location>
        <begin position="336"/>
        <end position="478"/>
    </location>
</feature>
<dbReference type="InterPro" id="IPR059068">
    <property type="entry name" value="TPR_P4H"/>
</dbReference>